<dbReference type="InterPro" id="IPR016181">
    <property type="entry name" value="Acyl_CoA_acyltransferase"/>
</dbReference>
<dbReference type="AlphaFoldDB" id="A0A6A6U686"/>
<dbReference type="PANTHER" id="PTHR31438">
    <property type="entry name" value="LYSINE N-ACYLTRANSFERASE C17G9.06C-RELATED"/>
    <property type="match status" value="1"/>
</dbReference>
<evidence type="ECO:0000313" key="4">
    <source>
        <dbReference type="Proteomes" id="UP000799302"/>
    </source>
</evidence>
<feature type="domain" description="Acyltransferase MbtK/IucB-like conserved" evidence="2">
    <location>
        <begin position="251"/>
        <end position="300"/>
    </location>
</feature>
<dbReference type="GO" id="GO:0016410">
    <property type="term" value="F:N-acyltransferase activity"/>
    <property type="evidence" value="ECO:0007669"/>
    <property type="project" value="TreeGrafter"/>
</dbReference>
<dbReference type="Pfam" id="PF13523">
    <property type="entry name" value="Acetyltransf_8"/>
    <property type="match status" value="1"/>
</dbReference>
<dbReference type="InterPro" id="IPR019432">
    <property type="entry name" value="Acyltransferase_MbtK/IucB-like"/>
</dbReference>
<evidence type="ECO:0000313" key="3">
    <source>
        <dbReference type="EMBL" id="KAF2667091.1"/>
    </source>
</evidence>
<gene>
    <name evidence="3" type="ORF">BT63DRAFT_427509</name>
</gene>
<dbReference type="GO" id="GO:0019290">
    <property type="term" value="P:siderophore biosynthetic process"/>
    <property type="evidence" value="ECO:0007669"/>
    <property type="project" value="InterPro"/>
</dbReference>
<dbReference type="Gene3D" id="3.40.630.30">
    <property type="match status" value="1"/>
</dbReference>
<dbReference type="SMART" id="SM01006">
    <property type="entry name" value="AlcB"/>
    <property type="match status" value="1"/>
</dbReference>
<organism evidence="3 4">
    <name type="scientific">Microthyrium microscopicum</name>
    <dbReference type="NCBI Taxonomy" id="703497"/>
    <lineage>
        <taxon>Eukaryota</taxon>
        <taxon>Fungi</taxon>
        <taxon>Dikarya</taxon>
        <taxon>Ascomycota</taxon>
        <taxon>Pezizomycotina</taxon>
        <taxon>Dothideomycetes</taxon>
        <taxon>Dothideomycetes incertae sedis</taxon>
        <taxon>Microthyriales</taxon>
        <taxon>Microthyriaceae</taxon>
        <taxon>Microthyrium</taxon>
    </lineage>
</organism>
<proteinExistence type="inferred from homology"/>
<protein>
    <recommendedName>
        <fullName evidence="2">Acyltransferase MbtK/IucB-like conserved domain-containing protein</fullName>
    </recommendedName>
</protein>
<dbReference type="PANTHER" id="PTHR31438:SF7">
    <property type="entry name" value="ACYLTRANSFERASE MBTK_IUCB-LIKE CONSERVED DOMAIN-CONTAINING PROTEIN"/>
    <property type="match status" value="1"/>
</dbReference>
<keyword evidence="4" id="KW-1185">Reference proteome</keyword>
<dbReference type="Proteomes" id="UP000799302">
    <property type="component" value="Unassembled WGS sequence"/>
</dbReference>
<dbReference type="SUPFAM" id="SSF55729">
    <property type="entry name" value="Acyl-CoA N-acyltransferases (Nat)"/>
    <property type="match status" value="1"/>
</dbReference>
<accession>A0A6A6U686</accession>
<evidence type="ECO:0000259" key="2">
    <source>
        <dbReference type="SMART" id="SM01006"/>
    </source>
</evidence>
<dbReference type="OrthoDB" id="4250781at2759"/>
<comment type="similarity">
    <text evidence="1">Belongs to the lysine N-acyltransferase MbtK family.</text>
</comment>
<sequence>MALLPESSSQAPLKSMALAKLALPHPFLTEFLVVPSLNTNNDGSTLLQIRPAQSGKGIALSSPLHRDDLHFTVPQATEHSSQLDSSDNTQWARSQRASRAIFWWETTSPPTTGQIWLIVYALLIMKPELEVFRVELSGHDNSIVATNLKSSSLAHEHPRPHGQDDFSICTDLIISRSAFWQGAASPFGARSAWTPSSRETINVEATDFTITTRFPDRLVHQRHPRRPHKPTPNSVVYSRYIPSLDEHFSLIALDYENEKHVQLFHKWQNDPRVAQGWKETGTLEEHRTYLKKQNDDPHTLTVFGRFNDTCFSYFEIYWAKEDHVGAHYNAGDFDRGRHSLVGDARYRGRHRVLAWWSCIVHYIFLDDHRTDAVIGEPLWSNDQVLIYDYTHGFHLVKYIDFPHKRAALVQVSRERFFQISPLTQKGGFVAGTGLPLPARL</sequence>
<dbReference type="EMBL" id="MU004238">
    <property type="protein sequence ID" value="KAF2667091.1"/>
    <property type="molecule type" value="Genomic_DNA"/>
</dbReference>
<reference evidence="3" key="1">
    <citation type="journal article" date="2020" name="Stud. Mycol.">
        <title>101 Dothideomycetes genomes: a test case for predicting lifestyles and emergence of pathogens.</title>
        <authorList>
            <person name="Haridas S."/>
            <person name="Albert R."/>
            <person name="Binder M."/>
            <person name="Bloem J."/>
            <person name="Labutti K."/>
            <person name="Salamov A."/>
            <person name="Andreopoulos B."/>
            <person name="Baker S."/>
            <person name="Barry K."/>
            <person name="Bills G."/>
            <person name="Bluhm B."/>
            <person name="Cannon C."/>
            <person name="Castanera R."/>
            <person name="Culley D."/>
            <person name="Daum C."/>
            <person name="Ezra D."/>
            <person name="Gonzalez J."/>
            <person name="Henrissat B."/>
            <person name="Kuo A."/>
            <person name="Liang C."/>
            <person name="Lipzen A."/>
            <person name="Lutzoni F."/>
            <person name="Magnuson J."/>
            <person name="Mondo S."/>
            <person name="Nolan M."/>
            <person name="Ohm R."/>
            <person name="Pangilinan J."/>
            <person name="Park H.-J."/>
            <person name="Ramirez L."/>
            <person name="Alfaro M."/>
            <person name="Sun H."/>
            <person name="Tritt A."/>
            <person name="Yoshinaga Y."/>
            <person name="Zwiers L.-H."/>
            <person name="Turgeon B."/>
            <person name="Goodwin S."/>
            <person name="Spatafora J."/>
            <person name="Crous P."/>
            <person name="Grigoriev I."/>
        </authorList>
    </citation>
    <scope>NUCLEOTIDE SEQUENCE</scope>
    <source>
        <strain evidence="3">CBS 115976</strain>
    </source>
</reference>
<evidence type="ECO:0000256" key="1">
    <source>
        <dbReference type="ARBA" id="ARBA00009893"/>
    </source>
</evidence>
<name>A0A6A6U686_9PEZI</name>